<protein>
    <recommendedName>
        <fullName evidence="3">amidase</fullName>
        <ecNumber evidence="3">3.5.1.4</ecNumber>
    </recommendedName>
</protein>
<feature type="binding site" evidence="6">
    <location>
        <begin position="231"/>
        <end position="234"/>
    </location>
    <ligand>
        <name>substrate</name>
    </ligand>
</feature>
<dbReference type="OrthoDB" id="6428749at2759"/>
<comment type="similarity">
    <text evidence="2">Belongs to the amidase family.</text>
</comment>
<dbReference type="InterPro" id="IPR036928">
    <property type="entry name" value="AS_sf"/>
</dbReference>
<feature type="binding site" evidence="6">
    <location>
        <position position="184"/>
    </location>
    <ligand>
        <name>substrate</name>
    </ligand>
</feature>
<keyword evidence="4 8" id="KW-0378">Hydrolase</keyword>
<dbReference type="InterPro" id="IPR023631">
    <property type="entry name" value="Amidase_dom"/>
</dbReference>
<dbReference type="Pfam" id="PF01425">
    <property type="entry name" value="Amidase"/>
    <property type="match status" value="1"/>
</dbReference>
<feature type="domain" description="Amidase" evidence="7">
    <location>
        <begin position="80"/>
        <end position="523"/>
    </location>
</feature>
<dbReference type="PROSITE" id="PS00571">
    <property type="entry name" value="AMIDASES"/>
    <property type="match status" value="1"/>
</dbReference>
<feature type="binding site" evidence="6">
    <location>
        <position position="210"/>
    </location>
    <ligand>
        <name>substrate</name>
    </ligand>
</feature>
<feature type="active site" description="Acyl-ester intermediate" evidence="5">
    <location>
        <position position="234"/>
    </location>
</feature>
<evidence type="ECO:0000256" key="6">
    <source>
        <dbReference type="PIRSR" id="PIRSR001221-2"/>
    </source>
</evidence>
<dbReference type="EC" id="3.5.1.4" evidence="3"/>
<dbReference type="SUPFAM" id="SSF75304">
    <property type="entry name" value="Amidase signature (AS) enzymes"/>
    <property type="match status" value="1"/>
</dbReference>
<dbReference type="EMBL" id="CP069110">
    <property type="protein sequence ID" value="QSS59883.1"/>
    <property type="molecule type" value="Genomic_DNA"/>
</dbReference>
<evidence type="ECO:0000256" key="1">
    <source>
        <dbReference type="ARBA" id="ARBA00001311"/>
    </source>
</evidence>
<name>A0A8A1M559_AJECA</name>
<evidence type="ECO:0000313" key="9">
    <source>
        <dbReference type="Proteomes" id="UP000663671"/>
    </source>
</evidence>
<dbReference type="Gene3D" id="3.90.1300.10">
    <property type="entry name" value="Amidase signature (AS) domain"/>
    <property type="match status" value="1"/>
</dbReference>
<dbReference type="InterPro" id="IPR020556">
    <property type="entry name" value="Amidase_CS"/>
</dbReference>
<accession>A0A8A1M559</accession>
<dbReference type="VEuPathDB" id="FungiDB:I7I51_04679"/>
<dbReference type="PANTHER" id="PTHR46072:SF11">
    <property type="entry name" value="AMIDASE-RELATED"/>
    <property type="match status" value="1"/>
</dbReference>
<dbReference type="Proteomes" id="UP000663671">
    <property type="component" value="Chromosome 4"/>
</dbReference>
<evidence type="ECO:0000256" key="5">
    <source>
        <dbReference type="PIRSR" id="PIRSR001221-1"/>
    </source>
</evidence>
<feature type="active site" description="Charge relay system" evidence="5">
    <location>
        <position position="210"/>
    </location>
</feature>
<evidence type="ECO:0000313" key="8">
    <source>
        <dbReference type="EMBL" id="QSS59883.1"/>
    </source>
</evidence>
<reference evidence="8" key="1">
    <citation type="submission" date="2021-01" db="EMBL/GenBank/DDBJ databases">
        <title>Chromosome-level genome assembly of a human fungal pathogen reveals clustering of transcriptionally co-regulated genes.</title>
        <authorList>
            <person name="Voorhies M."/>
            <person name="Cohen S."/>
            <person name="Shea T.P."/>
            <person name="Petrus S."/>
            <person name="Munoz J.F."/>
            <person name="Poplawski S."/>
            <person name="Goldman W.E."/>
            <person name="Michael T."/>
            <person name="Cuomo C.A."/>
            <person name="Sil A."/>
            <person name="Beyhan S."/>
        </authorList>
    </citation>
    <scope>NUCLEOTIDE SEQUENCE</scope>
    <source>
        <strain evidence="8">WU24</strain>
    </source>
</reference>
<sequence length="554" mass="59925">MLTELTWEAVGATKREELLSSIPPEWIIPADIFPPHSQTDVTSFPQTSGWFTPSELEITGSTASEILAKTTTGVWSAEAVTRAFCKRAAAAHQLTNCLSETLFPEALRDAKALDAHLAATGKPLGPLHGLPISLKDNFNIIGKDSTLGFTGWVNDPATYNSVMTDLLHDAGAVLYVKTNVPTAMMIAETVNNVYGRTLNPRNRLLTSGGSSGGESALIAFGGSPLGVGTDIGGSLRIPAACTGIFTLRPSFGRFPNFLTKSGLAGQESVLSVNGPMAPTLDSIKLFASAVTNSQPWIRDPKCIPIPWRTVERKQRLKLAVLWDDGMVRPTPPVRRALRETVHKLRRAGHEVVNWEATGHNEGNDILDRFFLSDGGKTVQQILATAKEPIRPEMDRYDRAKDGGVQALWKLHVERNKFQQEYMERWNACEGLDGLLTPTTPFATVEHGLFKHVGYTGVYNILDYSCLSFPCGVHVDAAVDVPTVNETALSKLDGKVQSEYNPSAVHGQPVSLQLVGRRLDEEKVVMMGEVILDALKGTAVNGSGSGKSQASSSTL</sequence>
<organism evidence="8 9">
    <name type="scientific">Ajellomyces capsulatus</name>
    <name type="common">Darling's disease fungus</name>
    <name type="synonym">Histoplasma capsulatum</name>
    <dbReference type="NCBI Taxonomy" id="5037"/>
    <lineage>
        <taxon>Eukaryota</taxon>
        <taxon>Fungi</taxon>
        <taxon>Dikarya</taxon>
        <taxon>Ascomycota</taxon>
        <taxon>Pezizomycotina</taxon>
        <taxon>Eurotiomycetes</taxon>
        <taxon>Eurotiomycetidae</taxon>
        <taxon>Onygenales</taxon>
        <taxon>Ajellomycetaceae</taxon>
        <taxon>Histoplasma</taxon>
    </lineage>
</organism>
<evidence type="ECO:0000256" key="3">
    <source>
        <dbReference type="ARBA" id="ARBA00012922"/>
    </source>
</evidence>
<dbReference type="AlphaFoldDB" id="A0A8A1M559"/>
<dbReference type="PIRSF" id="PIRSF001221">
    <property type="entry name" value="Amidase_fungi"/>
    <property type="match status" value="1"/>
</dbReference>
<feature type="active site" description="Charge relay system" evidence="5">
    <location>
        <position position="135"/>
    </location>
</feature>
<comment type="catalytic activity">
    <reaction evidence="1">
        <text>a monocarboxylic acid amide + H2O = a monocarboxylate + NH4(+)</text>
        <dbReference type="Rhea" id="RHEA:12020"/>
        <dbReference type="ChEBI" id="CHEBI:15377"/>
        <dbReference type="ChEBI" id="CHEBI:28938"/>
        <dbReference type="ChEBI" id="CHEBI:35757"/>
        <dbReference type="ChEBI" id="CHEBI:83628"/>
        <dbReference type="EC" id="3.5.1.4"/>
    </reaction>
</comment>
<evidence type="ECO:0000256" key="2">
    <source>
        <dbReference type="ARBA" id="ARBA00009199"/>
    </source>
</evidence>
<evidence type="ECO:0000259" key="7">
    <source>
        <dbReference type="Pfam" id="PF01425"/>
    </source>
</evidence>
<dbReference type="GO" id="GO:0004040">
    <property type="term" value="F:amidase activity"/>
    <property type="evidence" value="ECO:0007669"/>
    <property type="project" value="UniProtKB-EC"/>
</dbReference>
<proteinExistence type="inferred from homology"/>
<gene>
    <name evidence="8" type="ORF">I7I51_04679</name>
</gene>
<evidence type="ECO:0000256" key="4">
    <source>
        <dbReference type="ARBA" id="ARBA00022801"/>
    </source>
</evidence>
<dbReference type="PANTHER" id="PTHR46072">
    <property type="entry name" value="AMIDASE-RELATED-RELATED"/>
    <property type="match status" value="1"/>
</dbReference>